<comment type="caution">
    <text evidence="2">The sequence shown here is derived from an EMBL/GenBank/DDBJ whole genome shotgun (WGS) entry which is preliminary data.</text>
</comment>
<name>A0AAD4JI64_PERFH</name>
<proteinExistence type="predicted"/>
<protein>
    <submittedName>
        <fullName evidence="2">Uncharacterized protein</fullName>
    </submittedName>
</protein>
<organism evidence="2 3">
    <name type="scientific">Perilla frutescens var. hirtella</name>
    <name type="common">Perilla citriodora</name>
    <name type="synonym">Perilla setoyensis</name>
    <dbReference type="NCBI Taxonomy" id="608512"/>
    <lineage>
        <taxon>Eukaryota</taxon>
        <taxon>Viridiplantae</taxon>
        <taxon>Streptophyta</taxon>
        <taxon>Embryophyta</taxon>
        <taxon>Tracheophyta</taxon>
        <taxon>Spermatophyta</taxon>
        <taxon>Magnoliopsida</taxon>
        <taxon>eudicotyledons</taxon>
        <taxon>Gunneridae</taxon>
        <taxon>Pentapetalae</taxon>
        <taxon>asterids</taxon>
        <taxon>lamiids</taxon>
        <taxon>Lamiales</taxon>
        <taxon>Lamiaceae</taxon>
        <taxon>Nepetoideae</taxon>
        <taxon>Elsholtzieae</taxon>
        <taxon>Perilla</taxon>
    </lineage>
</organism>
<evidence type="ECO:0000256" key="1">
    <source>
        <dbReference type="SAM" id="Phobius"/>
    </source>
</evidence>
<feature type="transmembrane region" description="Helical" evidence="1">
    <location>
        <begin position="158"/>
        <end position="175"/>
    </location>
</feature>
<dbReference type="Proteomes" id="UP001190926">
    <property type="component" value="Unassembled WGS sequence"/>
</dbReference>
<dbReference type="AlphaFoldDB" id="A0AAD4JI64"/>
<dbReference type="EMBL" id="SDAM02000054">
    <property type="protein sequence ID" value="KAH6833886.1"/>
    <property type="molecule type" value="Genomic_DNA"/>
</dbReference>
<evidence type="ECO:0000313" key="3">
    <source>
        <dbReference type="Proteomes" id="UP001190926"/>
    </source>
</evidence>
<sequence length="176" mass="19901">MKSELYDDSALSYEAPILNLEIWPDSPQNPLICYDSAQILDLLHRFDLHAVNMQVHISLCVEICRPPVEEASCSYVVDSEEFVPEIEEHLMMVVDEFVPETEKASMTVVENFVPDIEDQVVMAMEIKAQGEDWRAEVANSMLQILLPRYFELVRSNPAAILVIFVGFAAHVIFVGG</sequence>
<reference evidence="2 3" key="1">
    <citation type="journal article" date="2021" name="Nat. Commun.">
        <title>Incipient diploidization of the medicinal plant Perilla within 10,000 years.</title>
        <authorList>
            <person name="Zhang Y."/>
            <person name="Shen Q."/>
            <person name="Leng L."/>
            <person name="Zhang D."/>
            <person name="Chen S."/>
            <person name="Shi Y."/>
            <person name="Ning Z."/>
            <person name="Chen S."/>
        </authorList>
    </citation>
    <scope>NUCLEOTIDE SEQUENCE [LARGE SCALE GENOMIC DNA]</scope>
    <source>
        <strain evidence="3">cv. PC099</strain>
    </source>
</reference>
<gene>
    <name evidence="2" type="ORF">C2S53_004868</name>
</gene>
<evidence type="ECO:0000313" key="2">
    <source>
        <dbReference type="EMBL" id="KAH6833886.1"/>
    </source>
</evidence>
<accession>A0AAD4JI64</accession>
<keyword evidence="1" id="KW-1133">Transmembrane helix</keyword>
<keyword evidence="1" id="KW-0472">Membrane</keyword>
<keyword evidence="3" id="KW-1185">Reference proteome</keyword>
<keyword evidence="1" id="KW-0812">Transmembrane</keyword>